<reference evidence="9" key="1">
    <citation type="submission" date="2018-05" db="EMBL/GenBank/DDBJ databases">
        <authorList>
            <person name="Lanie J.A."/>
            <person name="Ng W.-L."/>
            <person name="Kazmierczak K.M."/>
            <person name="Andrzejewski T.M."/>
            <person name="Davidsen T.M."/>
            <person name="Wayne K.J."/>
            <person name="Tettelin H."/>
            <person name="Glass J.I."/>
            <person name="Rusch D."/>
            <person name="Podicherti R."/>
            <person name="Tsui H.-C.T."/>
            <person name="Winkler M.E."/>
        </authorList>
    </citation>
    <scope>NUCLEOTIDE SEQUENCE</scope>
</reference>
<dbReference type="CDD" id="cd06261">
    <property type="entry name" value="TM_PBP2"/>
    <property type="match status" value="1"/>
</dbReference>
<dbReference type="Pfam" id="PF00528">
    <property type="entry name" value="BPD_transp_1"/>
    <property type="match status" value="1"/>
</dbReference>
<keyword evidence="3" id="KW-1003">Cell membrane</keyword>
<evidence type="ECO:0000256" key="4">
    <source>
        <dbReference type="ARBA" id="ARBA00022692"/>
    </source>
</evidence>
<keyword evidence="6 7" id="KW-0472">Membrane</keyword>
<accession>A0A382MHE6</accession>
<proteinExistence type="predicted"/>
<evidence type="ECO:0000256" key="2">
    <source>
        <dbReference type="ARBA" id="ARBA00022448"/>
    </source>
</evidence>
<feature type="transmembrane region" description="Helical" evidence="7">
    <location>
        <begin position="111"/>
        <end position="130"/>
    </location>
</feature>
<dbReference type="InterPro" id="IPR000515">
    <property type="entry name" value="MetI-like"/>
</dbReference>
<feature type="transmembrane region" description="Helical" evidence="7">
    <location>
        <begin position="38"/>
        <end position="65"/>
    </location>
</feature>
<feature type="transmembrane region" description="Helical" evidence="7">
    <location>
        <begin position="77"/>
        <end position="99"/>
    </location>
</feature>
<dbReference type="PANTHER" id="PTHR43744">
    <property type="entry name" value="ABC TRANSPORTER PERMEASE PROTEIN MG189-RELATED-RELATED"/>
    <property type="match status" value="1"/>
</dbReference>
<keyword evidence="4 7" id="KW-0812">Transmembrane</keyword>
<keyword evidence="2" id="KW-0813">Transport</keyword>
<feature type="domain" description="ABC transmembrane type-1" evidence="8">
    <location>
        <begin position="42"/>
        <end position="245"/>
    </location>
</feature>
<dbReference type="AlphaFoldDB" id="A0A382MHE6"/>
<dbReference type="SUPFAM" id="SSF161098">
    <property type="entry name" value="MetI-like"/>
    <property type="match status" value="1"/>
</dbReference>
<protein>
    <recommendedName>
        <fullName evidence="8">ABC transmembrane type-1 domain-containing protein</fullName>
    </recommendedName>
</protein>
<evidence type="ECO:0000256" key="3">
    <source>
        <dbReference type="ARBA" id="ARBA00022475"/>
    </source>
</evidence>
<dbReference type="PANTHER" id="PTHR43744:SF9">
    <property type="entry name" value="POLYGALACTURONAN_RHAMNOGALACTURONAN TRANSPORT SYSTEM PERMEASE PROTEIN YTCP"/>
    <property type="match status" value="1"/>
</dbReference>
<dbReference type="GO" id="GO:0055085">
    <property type="term" value="P:transmembrane transport"/>
    <property type="evidence" value="ECO:0007669"/>
    <property type="project" value="InterPro"/>
</dbReference>
<dbReference type="InterPro" id="IPR035906">
    <property type="entry name" value="MetI-like_sf"/>
</dbReference>
<evidence type="ECO:0000256" key="5">
    <source>
        <dbReference type="ARBA" id="ARBA00022989"/>
    </source>
</evidence>
<organism evidence="9">
    <name type="scientific">marine metagenome</name>
    <dbReference type="NCBI Taxonomy" id="408172"/>
    <lineage>
        <taxon>unclassified sequences</taxon>
        <taxon>metagenomes</taxon>
        <taxon>ecological metagenomes</taxon>
    </lineage>
</organism>
<feature type="transmembrane region" description="Helical" evidence="7">
    <location>
        <begin position="150"/>
        <end position="173"/>
    </location>
</feature>
<dbReference type="GO" id="GO:0005886">
    <property type="term" value="C:plasma membrane"/>
    <property type="evidence" value="ECO:0007669"/>
    <property type="project" value="UniProtKB-SubCell"/>
</dbReference>
<evidence type="ECO:0000259" key="8">
    <source>
        <dbReference type="PROSITE" id="PS50928"/>
    </source>
</evidence>
<evidence type="ECO:0000256" key="7">
    <source>
        <dbReference type="SAM" id="Phobius"/>
    </source>
</evidence>
<comment type="subcellular location">
    <subcellularLocation>
        <location evidence="1">Cell membrane</location>
        <topology evidence="1">Multi-pass membrane protein</topology>
    </subcellularLocation>
</comment>
<name>A0A382MHE6_9ZZZZ</name>
<evidence type="ECO:0000256" key="1">
    <source>
        <dbReference type="ARBA" id="ARBA00004651"/>
    </source>
</evidence>
<feature type="transmembrane region" description="Helical" evidence="7">
    <location>
        <begin position="233"/>
        <end position="253"/>
    </location>
</feature>
<evidence type="ECO:0000256" key="6">
    <source>
        <dbReference type="ARBA" id="ARBA00023136"/>
    </source>
</evidence>
<dbReference type="PROSITE" id="PS50928">
    <property type="entry name" value="ABC_TM1"/>
    <property type="match status" value="1"/>
</dbReference>
<sequence length="263" mass="30334">MAWALTPTNNVHLLDGLDILPKGFDIDVFKLMLSNPRVLISFMNSIYITSVGLCLNIFFTAIAAYALSKNYLPGRNIILTIIIFTMVFEPSIVPEFLVVKKVGLFDSYWSVILYKMVNVYYLILMIRFFKELPDAYFEAAEIDGANHFQIFYYIVLPLSIPAMMVIGLFYTVAHWNEYFHAMIYLNDTSKWPLQVLLREFAIVGDRGSMVSYQNILEWGDATQIDIRRMRATIIFITLFPILLLFPIILKYFTKGINLGGIKE</sequence>
<gene>
    <name evidence="9" type="ORF">METZ01_LOCUS301020</name>
</gene>
<dbReference type="Gene3D" id="1.10.3720.10">
    <property type="entry name" value="MetI-like"/>
    <property type="match status" value="1"/>
</dbReference>
<evidence type="ECO:0000313" key="9">
    <source>
        <dbReference type="EMBL" id="SVC48166.1"/>
    </source>
</evidence>
<keyword evidence="5 7" id="KW-1133">Transmembrane helix</keyword>
<dbReference type="EMBL" id="UINC01093611">
    <property type="protein sequence ID" value="SVC48166.1"/>
    <property type="molecule type" value="Genomic_DNA"/>
</dbReference>